<name>A0AC61YAS7_9FLAO</name>
<organism evidence="1 2">
    <name type="scientific">Mesonia oceanica</name>
    <dbReference type="NCBI Taxonomy" id="2687242"/>
    <lineage>
        <taxon>Bacteria</taxon>
        <taxon>Pseudomonadati</taxon>
        <taxon>Bacteroidota</taxon>
        <taxon>Flavobacteriia</taxon>
        <taxon>Flavobacteriales</taxon>
        <taxon>Flavobacteriaceae</taxon>
        <taxon>Mesonia</taxon>
    </lineage>
</organism>
<dbReference type="Proteomes" id="UP000356253">
    <property type="component" value="Unassembled WGS sequence"/>
</dbReference>
<gene>
    <name evidence="1" type="ORF">FVB9532_02717</name>
</gene>
<protein>
    <submittedName>
        <fullName evidence="1">Uncharacterized protein</fullName>
    </submittedName>
</protein>
<reference evidence="1" key="1">
    <citation type="submission" date="2019-09" db="EMBL/GenBank/DDBJ databases">
        <authorList>
            <person name="Rodrigo-Torres L."/>
            <person name="Arahal R. D."/>
            <person name="Lucena T."/>
        </authorList>
    </citation>
    <scope>NUCLEOTIDE SEQUENCE</scope>
    <source>
        <strain evidence="1">ISS653</strain>
    </source>
</reference>
<proteinExistence type="predicted"/>
<dbReference type="EMBL" id="CABVMM010000010">
    <property type="protein sequence ID" value="VVV01425.1"/>
    <property type="molecule type" value="Genomic_DNA"/>
</dbReference>
<keyword evidence="2" id="KW-1185">Reference proteome</keyword>
<evidence type="ECO:0000313" key="2">
    <source>
        <dbReference type="Proteomes" id="UP000356253"/>
    </source>
</evidence>
<comment type="caution">
    <text evidence="1">The sequence shown here is derived from an EMBL/GenBank/DDBJ whole genome shotgun (WGS) entry which is preliminary data.</text>
</comment>
<sequence>MLEKLRASTQELHQQIEGENTADLIMNHRISLEEYKKLLLQNYVAYKITEEEIKTQIPEYTSDKTENLAKDLAELNVDFSIAENYKHDFKINTNTEALGAWYVVEGSSLGGMMIAKNIEECEQLSSIHEHHFFNGKRQSVDGWRQFTKDIKKKNFSEEEENQAIEKAKETFQFFGKIFREI</sequence>
<evidence type="ECO:0000313" key="1">
    <source>
        <dbReference type="EMBL" id="VVV01425.1"/>
    </source>
</evidence>
<accession>A0AC61YAS7</accession>